<proteinExistence type="predicted"/>
<evidence type="ECO:0000313" key="3">
    <source>
        <dbReference type="Proteomes" id="UP000222564"/>
    </source>
</evidence>
<comment type="caution">
    <text evidence="2">The sequence shown here is derived from an EMBL/GenBank/DDBJ whole genome shotgun (WGS) entry which is preliminary data.</text>
</comment>
<dbReference type="EMBL" id="AWQQ01000067">
    <property type="protein sequence ID" value="PHJ37932.1"/>
    <property type="molecule type" value="Genomic_DNA"/>
</dbReference>
<accession>A0A2C6ME84</accession>
<keyword evidence="3" id="KW-1185">Reference proteome</keyword>
<dbReference type="Gene3D" id="1.20.5.170">
    <property type="match status" value="1"/>
</dbReference>
<dbReference type="Proteomes" id="UP000222564">
    <property type="component" value="Unassembled WGS sequence"/>
</dbReference>
<dbReference type="RefSeq" id="WP_099083303.1">
    <property type="nucleotide sequence ID" value="NZ_AWQQ01000067.1"/>
</dbReference>
<keyword evidence="1" id="KW-0175">Coiled coil</keyword>
<name>A0A2C6ME84_9FIRM</name>
<feature type="coiled-coil region" evidence="1">
    <location>
        <begin position="34"/>
        <end position="61"/>
    </location>
</feature>
<protein>
    <submittedName>
        <fullName evidence="2">Uncharacterized protein</fullName>
    </submittedName>
</protein>
<organism evidence="2 3">
    <name type="scientific">Desulforamulus profundi</name>
    <dbReference type="NCBI Taxonomy" id="1383067"/>
    <lineage>
        <taxon>Bacteria</taxon>
        <taxon>Bacillati</taxon>
        <taxon>Bacillota</taxon>
        <taxon>Clostridia</taxon>
        <taxon>Eubacteriales</taxon>
        <taxon>Peptococcaceae</taxon>
        <taxon>Desulforamulus</taxon>
    </lineage>
</organism>
<evidence type="ECO:0000313" key="2">
    <source>
        <dbReference type="EMBL" id="PHJ37932.1"/>
    </source>
</evidence>
<dbReference type="AlphaFoldDB" id="A0A2C6ME84"/>
<reference evidence="2 3" key="1">
    <citation type="submission" date="2013-09" db="EMBL/GenBank/DDBJ databases">
        <title>Biodegradation of hydrocarbons in the deep terrestrial subsurface : characterization of a microbial consortium composed of two Desulfotomaculum species originating from a deep geological formation.</title>
        <authorList>
            <person name="Aullo T."/>
            <person name="Berlendis S."/>
            <person name="Lascourreges J.-F."/>
            <person name="Dessort D."/>
            <person name="Saint-Laurent S."/>
            <person name="Schraauwers B."/>
            <person name="Mas J."/>
            <person name="Magot M."/>
            <person name="Ranchou-Peyruse A."/>
        </authorList>
    </citation>
    <scope>NUCLEOTIDE SEQUENCE [LARGE SCALE GENOMIC DNA]</scope>
    <source>
        <strain evidence="2 3">Bs107</strain>
    </source>
</reference>
<sequence length="110" mass="12625">MSEERLDRLESLMQDLIKMVAVNNTMTKELKSDVAVLKDDIAVLKSDVAQLKTESAMLKKNQELFRDELFARSARMDDLRREVRDKIAEKALNTNYAVSMSSSIIRKFSP</sequence>
<dbReference type="OrthoDB" id="1787381at2"/>
<gene>
    <name evidence="2" type="ORF">P378_12565</name>
</gene>
<evidence type="ECO:0000256" key="1">
    <source>
        <dbReference type="SAM" id="Coils"/>
    </source>
</evidence>